<keyword evidence="1" id="KW-0472">Membrane</keyword>
<evidence type="ECO:0000313" key="3">
    <source>
        <dbReference type="Proteomes" id="UP000345637"/>
    </source>
</evidence>
<organism evidence="2 3">
    <name type="scientific">Raoultella planticola</name>
    <name type="common">Klebsiella planticola</name>
    <dbReference type="NCBI Taxonomy" id="575"/>
    <lineage>
        <taxon>Bacteria</taxon>
        <taxon>Pseudomonadati</taxon>
        <taxon>Pseudomonadota</taxon>
        <taxon>Gammaproteobacteria</taxon>
        <taxon>Enterobacterales</taxon>
        <taxon>Enterobacteriaceae</taxon>
        <taxon>Klebsiella/Raoultella group</taxon>
        <taxon>Raoultella</taxon>
    </lineage>
</organism>
<name>A0A485ACP1_RAOPL</name>
<evidence type="ECO:0000313" key="2">
    <source>
        <dbReference type="EMBL" id="VFS57836.1"/>
    </source>
</evidence>
<feature type="transmembrane region" description="Helical" evidence="1">
    <location>
        <begin position="6"/>
        <end position="24"/>
    </location>
</feature>
<sequence>MADVQLSWSGVLSLIIIPVVLLNTGAKAPTQSLLGEIAVKLGPLEKPFTRADLHKRFY</sequence>
<dbReference type="EMBL" id="CAADJE010000010">
    <property type="protein sequence ID" value="VFS57836.1"/>
    <property type="molecule type" value="Genomic_DNA"/>
</dbReference>
<gene>
    <name evidence="2" type="ORF">NCTC12998_00657</name>
</gene>
<keyword evidence="1" id="KW-0812">Transmembrane</keyword>
<evidence type="ECO:0000256" key="1">
    <source>
        <dbReference type="SAM" id="Phobius"/>
    </source>
</evidence>
<accession>A0A485ACP1</accession>
<dbReference type="AlphaFoldDB" id="A0A485ACP1"/>
<proteinExistence type="predicted"/>
<keyword evidence="1" id="KW-1133">Transmembrane helix</keyword>
<protein>
    <submittedName>
        <fullName evidence="2">Uncharacterized protein</fullName>
    </submittedName>
</protein>
<dbReference type="Proteomes" id="UP000345637">
    <property type="component" value="Unassembled WGS sequence"/>
</dbReference>
<reference evidence="2 3" key="1">
    <citation type="submission" date="2019-03" db="EMBL/GenBank/DDBJ databases">
        <authorList>
            <consortium name="Pathogen Informatics"/>
        </authorList>
    </citation>
    <scope>NUCLEOTIDE SEQUENCE [LARGE SCALE GENOMIC DNA]</scope>
    <source>
        <strain evidence="2 3">NCTC12998</strain>
    </source>
</reference>